<name>A0AA38FXN4_TAXCH</name>
<dbReference type="PANTHER" id="PTHR13696">
    <property type="entry name" value="P-LOOP CONTAINING NUCLEOSIDE TRIPHOSPHATE HYDROLASE"/>
    <property type="match status" value="1"/>
</dbReference>
<organism evidence="2 3">
    <name type="scientific">Taxus chinensis</name>
    <name type="common">Chinese yew</name>
    <name type="synonym">Taxus wallichiana var. chinensis</name>
    <dbReference type="NCBI Taxonomy" id="29808"/>
    <lineage>
        <taxon>Eukaryota</taxon>
        <taxon>Viridiplantae</taxon>
        <taxon>Streptophyta</taxon>
        <taxon>Embryophyta</taxon>
        <taxon>Tracheophyta</taxon>
        <taxon>Spermatophyta</taxon>
        <taxon>Pinopsida</taxon>
        <taxon>Pinidae</taxon>
        <taxon>Conifers II</taxon>
        <taxon>Cupressales</taxon>
        <taxon>Taxaceae</taxon>
        <taxon>Taxus</taxon>
    </lineage>
</organism>
<dbReference type="OMA" id="PIACIKP"/>
<protein>
    <recommendedName>
        <fullName evidence="1">CobQ/CobB/MinD/ParA nucleotide binding domain-containing protein</fullName>
    </recommendedName>
</protein>
<keyword evidence="3" id="KW-1185">Reference proteome</keyword>
<feature type="non-terminal residue" evidence="2">
    <location>
        <position position="1"/>
    </location>
</feature>
<accession>A0AA38FXN4</accession>
<evidence type="ECO:0000259" key="1">
    <source>
        <dbReference type="Pfam" id="PF01656"/>
    </source>
</evidence>
<dbReference type="InterPro" id="IPR027417">
    <property type="entry name" value="P-loop_NTPase"/>
</dbReference>
<sequence length="439" mass="48487">MPVISAHCFANHRGGVGKTTLTYQVSSAYAVAHPERKVLVIDTTDSGDVSEMLMGGIYEKRGRDTLRSLIPVANVTHMFLRALMASTSDSLTDVLKAEEVENGSQILTNVVHKMPQPKEGGESNPVEKAKMMKRIDLEAFGIPLKQVNPRMPSNMYLCPSGLDIENSIAFSASQRQDIIAVLLDSFQNGGGEWKVFIDSDTEQYGESGTYASIGLGIADFICLPLHADMSDWYGAQVLLNDLQVLQDMDESHARVHLILWNGLNVQLKQSCGVAAGGFTKCTFIPTKAEQDIIQTLDNLVYQEAQRTPDLFLHYNGRKTGAEEFSAKCSTCMRNFGVIGVASKDIGVPIACIKPGIFHGVHMTYNLNIDTIKHCRENLEEIVKAIDEVDERIRIPNKVCKQHSELLKARRMERKMGGGVKFKYKSPATSSKKKKDTTSV</sequence>
<dbReference type="Gene3D" id="3.40.50.300">
    <property type="entry name" value="P-loop containing nucleotide triphosphate hydrolases"/>
    <property type="match status" value="1"/>
</dbReference>
<feature type="domain" description="CobQ/CobB/MinD/ParA nucleotide binding" evidence="1">
    <location>
        <begin position="9"/>
        <end position="413"/>
    </location>
</feature>
<dbReference type="EMBL" id="JAHRHJ020000006">
    <property type="protein sequence ID" value="KAH9312070.1"/>
    <property type="molecule type" value="Genomic_DNA"/>
</dbReference>
<evidence type="ECO:0000313" key="2">
    <source>
        <dbReference type="EMBL" id="KAH9312070.1"/>
    </source>
</evidence>
<evidence type="ECO:0000313" key="3">
    <source>
        <dbReference type="Proteomes" id="UP000824469"/>
    </source>
</evidence>
<gene>
    <name evidence="2" type="ORF">KI387_027105</name>
</gene>
<dbReference type="Pfam" id="PF01656">
    <property type="entry name" value="CbiA"/>
    <property type="match status" value="1"/>
</dbReference>
<dbReference type="AlphaFoldDB" id="A0AA38FXN4"/>
<dbReference type="InterPro" id="IPR002586">
    <property type="entry name" value="CobQ/CobB/MinD/ParA_Nub-bd_dom"/>
</dbReference>
<comment type="caution">
    <text evidence="2">The sequence shown here is derived from an EMBL/GenBank/DDBJ whole genome shotgun (WGS) entry which is preliminary data.</text>
</comment>
<reference evidence="2 3" key="1">
    <citation type="journal article" date="2021" name="Nat. Plants">
        <title>The Taxus genome provides insights into paclitaxel biosynthesis.</title>
        <authorList>
            <person name="Xiong X."/>
            <person name="Gou J."/>
            <person name="Liao Q."/>
            <person name="Li Y."/>
            <person name="Zhou Q."/>
            <person name="Bi G."/>
            <person name="Li C."/>
            <person name="Du R."/>
            <person name="Wang X."/>
            <person name="Sun T."/>
            <person name="Guo L."/>
            <person name="Liang H."/>
            <person name="Lu P."/>
            <person name="Wu Y."/>
            <person name="Zhang Z."/>
            <person name="Ro D.K."/>
            <person name="Shang Y."/>
            <person name="Huang S."/>
            <person name="Yan J."/>
        </authorList>
    </citation>
    <scope>NUCLEOTIDE SEQUENCE [LARGE SCALE GENOMIC DNA]</scope>
    <source>
        <strain evidence="2">Ta-2019</strain>
    </source>
</reference>
<dbReference type="PANTHER" id="PTHR13696:SF52">
    <property type="entry name" value="PARA FAMILY PROTEIN CT_582"/>
    <property type="match status" value="1"/>
</dbReference>
<dbReference type="SUPFAM" id="SSF52540">
    <property type="entry name" value="P-loop containing nucleoside triphosphate hydrolases"/>
    <property type="match status" value="1"/>
</dbReference>
<proteinExistence type="predicted"/>
<dbReference type="Proteomes" id="UP000824469">
    <property type="component" value="Unassembled WGS sequence"/>
</dbReference>
<dbReference type="InterPro" id="IPR050678">
    <property type="entry name" value="DNA_Partitioning_ATPase"/>
</dbReference>